<name>X1BSQ6_9ZZZZ</name>
<proteinExistence type="predicted"/>
<evidence type="ECO:0000256" key="6">
    <source>
        <dbReference type="SAM" id="Phobius"/>
    </source>
</evidence>
<feature type="non-terminal residue" evidence="7">
    <location>
        <position position="1"/>
    </location>
</feature>
<dbReference type="InterPro" id="IPR001123">
    <property type="entry name" value="LeuE-type"/>
</dbReference>
<dbReference type="EMBL" id="BART01029236">
    <property type="protein sequence ID" value="GAG98774.1"/>
    <property type="molecule type" value="Genomic_DNA"/>
</dbReference>
<keyword evidence="4 6" id="KW-1133">Transmembrane helix</keyword>
<organism evidence="7">
    <name type="scientific">marine sediment metagenome</name>
    <dbReference type="NCBI Taxonomy" id="412755"/>
    <lineage>
        <taxon>unclassified sequences</taxon>
        <taxon>metagenomes</taxon>
        <taxon>ecological metagenomes</taxon>
    </lineage>
</organism>
<evidence type="ECO:0000313" key="7">
    <source>
        <dbReference type="EMBL" id="GAG98774.1"/>
    </source>
</evidence>
<dbReference type="PANTHER" id="PTHR38825">
    <property type="entry name" value="LYSINE EXPORTER PROTEIN (LYSE/YGGA)"/>
    <property type="match status" value="1"/>
</dbReference>
<reference evidence="7" key="1">
    <citation type="journal article" date="2014" name="Front. Microbiol.">
        <title>High frequency of phylogenetically diverse reductive dehalogenase-homologous genes in deep subseafloor sedimentary metagenomes.</title>
        <authorList>
            <person name="Kawai M."/>
            <person name="Futagami T."/>
            <person name="Toyoda A."/>
            <person name="Takaki Y."/>
            <person name="Nishi S."/>
            <person name="Hori S."/>
            <person name="Arai W."/>
            <person name="Tsubouchi T."/>
            <person name="Morono Y."/>
            <person name="Uchiyama I."/>
            <person name="Ito T."/>
            <person name="Fujiyama A."/>
            <person name="Inagaki F."/>
            <person name="Takami H."/>
        </authorList>
    </citation>
    <scope>NUCLEOTIDE SEQUENCE</scope>
    <source>
        <strain evidence="7">Expedition CK06-06</strain>
    </source>
</reference>
<dbReference type="PANTHER" id="PTHR38825:SF1">
    <property type="entry name" value="TRANSPORTER, LYSE FAMILY"/>
    <property type="match status" value="1"/>
</dbReference>
<feature type="transmembrane region" description="Helical" evidence="6">
    <location>
        <begin position="95"/>
        <end position="115"/>
    </location>
</feature>
<accession>X1BSQ6</accession>
<evidence type="ECO:0000256" key="5">
    <source>
        <dbReference type="ARBA" id="ARBA00023136"/>
    </source>
</evidence>
<feature type="transmembrane region" description="Helical" evidence="6">
    <location>
        <begin position="16"/>
        <end position="42"/>
    </location>
</feature>
<evidence type="ECO:0000256" key="4">
    <source>
        <dbReference type="ARBA" id="ARBA00022989"/>
    </source>
</evidence>
<evidence type="ECO:0008006" key="8">
    <source>
        <dbReference type="Google" id="ProtNLM"/>
    </source>
</evidence>
<dbReference type="GO" id="GO:0005886">
    <property type="term" value="C:plasma membrane"/>
    <property type="evidence" value="ECO:0007669"/>
    <property type="project" value="UniProtKB-SubCell"/>
</dbReference>
<gene>
    <name evidence="7" type="ORF">S01H4_51354</name>
</gene>
<comment type="subcellular location">
    <subcellularLocation>
        <location evidence="1">Cell membrane</location>
        <topology evidence="1">Multi-pass membrane protein</topology>
    </subcellularLocation>
</comment>
<protein>
    <recommendedName>
        <fullName evidence="8">Lysine transporter LysE</fullName>
    </recommendedName>
</protein>
<dbReference type="Pfam" id="PF01810">
    <property type="entry name" value="LysE"/>
    <property type="match status" value="1"/>
</dbReference>
<keyword evidence="5 6" id="KW-0472">Membrane</keyword>
<feature type="transmembrane region" description="Helical" evidence="6">
    <location>
        <begin position="171"/>
        <end position="189"/>
    </location>
</feature>
<dbReference type="AlphaFoldDB" id="X1BSQ6"/>
<evidence type="ECO:0000256" key="1">
    <source>
        <dbReference type="ARBA" id="ARBA00004651"/>
    </source>
</evidence>
<feature type="transmembrane region" description="Helical" evidence="6">
    <location>
        <begin position="135"/>
        <end position="159"/>
    </location>
</feature>
<comment type="caution">
    <text evidence="7">The sequence shown here is derived from an EMBL/GenBank/DDBJ whole genome shotgun (WGS) entry which is preliminary data.</text>
</comment>
<dbReference type="GO" id="GO:0006865">
    <property type="term" value="P:amino acid transport"/>
    <property type="evidence" value="ECO:0007669"/>
    <property type="project" value="InterPro"/>
</dbReference>
<sequence>LLTFTINKSKNQKRGYLAAIYILLGHATIELALIIALLAGAYFFFQNIIFLTLVGFIGGMLLVIYGIVTIRGVLKTDFETDFILEEKMATGYKGNSYVGGILVSLSNPFWTIWWAGIGFSLMVDFNITLLLPIEMLLFFLGHESGDIIWYLPISIFVYYGGKSLNPKIYKYVLIVCGVFMIVFGIYLTFDTVFNPPTI</sequence>
<evidence type="ECO:0000256" key="2">
    <source>
        <dbReference type="ARBA" id="ARBA00022475"/>
    </source>
</evidence>
<feature type="transmembrane region" description="Helical" evidence="6">
    <location>
        <begin position="48"/>
        <end position="74"/>
    </location>
</feature>
<keyword evidence="3 6" id="KW-0812">Transmembrane</keyword>
<evidence type="ECO:0000256" key="3">
    <source>
        <dbReference type="ARBA" id="ARBA00022692"/>
    </source>
</evidence>
<keyword evidence="2" id="KW-1003">Cell membrane</keyword>